<accession>A0A9W9RPI8</accession>
<keyword evidence="4 7" id="KW-0378">Hydrolase</keyword>
<dbReference type="GO" id="GO:0017000">
    <property type="term" value="P:antibiotic biosynthetic process"/>
    <property type="evidence" value="ECO:0007669"/>
    <property type="project" value="UniProtKB-ARBA"/>
</dbReference>
<dbReference type="PANTHER" id="PTHR14189">
    <property type="entry name" value="PROTEIN PHOSPHATASE METHYLESTERASE-1 RELATED"/>
    <property type="match status" value="1"/>
</dbReference>
<dbReference type="InterPro" id="IPR029058">
    <property type="entry name" value="AB_hydrolase_fold"/>
</dbReference>
<dbReference type="EMBL" id="JAPZBS010000008">
    <property type="protein sequence ID" value="KAJ5363741.1"/>
    <property type="molecule type" value="Genomic_DNA"/>
</dbReference>
<evidence type="ECO:0000256" key="1">
    <source>
        <dbReference type="ARBA" id="ARBA00008645"/>
    </source>
</evidence>
<dbReference type="OrthoDB" id="194865at2759"/>
<dbReference type="PANTHER" id="PTHR14189:SF0">
    <property type="entry name" value="PROTEIN PHOSPHATASE METHYLESTERASE 1"/>
    <property type="match status" value="1"/>
</dbReference>
<evidence type="ECO:0000256" key="6">
    <source>
        <dbReference type="ARBA" id="ARBA00049203"/>
    </source>
</evidence>
<dbReference type="GeneID" id="81441547"/>
<dbReference type="Proteomes" id="UP001147782">
    <property type="component" value="Unassembled WGS sequence"/>
</dbReference>
<comment type="similarity">
    <text evidence="1 7">Belongs to the AB hydrolase superfamily.</text>
</comment>
<feature type="active site" evidence="8">
    <location>
        <position position="213"/>
    </location>
</feature>
<reference evidence="11" key="1">
    <citation type="submission" date="2022-11" db="EMBL/GenBank/DDBJ databases">
        <authorList>
            <person name="Petersen C."/>
        </authorList>
    </citation>
    <scope>NUCLEOTIDE SEQUENCE</scope>
    <source>
        <strain evidence="11">IBT 29864</strain>
    </source>
</reference>
<name>A0A9W9RPI8_9EURO</name>
<evidence type="ECO:0000256" key="9">
    <source>
        <dbReference type="SAM" id="MobiDB-lite"/>
    </source>
</evidence>
<dbReference type="FunFam" id="3.40.50.1820:FF:000186">
    <property type="entry name" value="Protein phosphatase methylesterase 1"/>
    <property type="match status" value="1"/>
</dbReference>
<sequence length="424" mass="46439">MSELQKSFAKAKLGKLPPEVPMFHPMDIPEEHHEEDGSSASSVSSTGTLMPPPTRNLFARRSSAQSMQSLSWTDFFSQELFLPEEADGIQIIHHVYLTPPSQSGPLFVMHHGAGSSGLSFATCAEELRKLLPKAGVLSLDARSHGRTTMTPTSKPLDHDSPSTGAAARAEADGKVGLDLSLDTLSRDLIFVVRETQAKMGWENLPDIVLVGHSLGGAVITDVAKKGELGSKLLAYAVLDVVEGSAMDALQSMENYLSTRPTRFPSLTSGIEWHTRSRTIRNHTSARVSVPSLIYEETEPTDPSRPWVWRTNLSATKPFWENWFIGLSRKFLDARGGKLLLLAGTDRLDKELIIGQMQGKYQLQVFPEAGHFIQEDQPSKTAQVLADFYRRNDRSALVLPPKVGDLQAAAAMKKGAGAFEKGHTK</sequence>
<keyword evidence="3 7" id="KW-0719">Serine esterase</keyword>
<dbReference type="GO" id="GO:0072330">
    <property type="term" value="P:monocarboxylic acid biosynthetic process"/>
    <property type="evidence" value="ECO:0007669"/>
    <property type="project" value="UniProtKB-ARBA"/>
</dbReference>
<dbReference type="RefSeq" id="XP_056551368.1">
    <property type="nucleotide sequence ID" value="XM_056702368.1"/>
</dbReference>
<feature type="domain" description="AB hydrolase-1" evidence="10">
    <location>
        <begin position="107"/>
        <end position="382"/>
    </location>
</feature>
<evidence type="ECO:0000256" key="4">
    <source>
        <dbReference type="ARBA" id="ARBA00022801"/>
    </source>
</evidence>
<comment type="caution">
    <text evidence="11">The sequence shown here is derived from an EMBL/GenBank/DDBJ whole genome shotgun (WGS) entry which is preliminary data.</text>
</comment>
<dbReference type="EC" id="3.1.1.-" evidence="7"/>
<proteinExistence type="inferred from homology"/>
<evidence type="ECO:0000256" key="2">
    <source>
        <dbReference type="ARBA" id="ARBA00020672"/>
    </source>
</evidence>
<keyword evidence="12" id="KW-1185">Reference proteome</keyword>
<comment type="catalytic activity">
    <reaction evidence="6">
        <text>[phosphatase 2A protein]-C-terminal L-leucine methyl ester + H2O = [phosphatase 2A protein]-C-terminal L-leucine + methanol + H(+)</text>
        <dbReference type="Rhea" id="RHEA:48548"/>
        <dbReference type="Rhea" id="RHEA-COMP:12134"/>
        <dbReference type="Rhea" id="RHEA-COMP:12135"/>
        <dbReference type="ChEBI" id="CHEBI:15377"/>
        <dbReference type="ChEBI" id="CHEBI:15378"/>
        <dbReference type="ChEBI" id="CHEBI:17790"/>
        <dbReference type="ChEBI" id="CHEBI:90516"/>
        <dbReference type="ChEBI" id="CHEBI:90517"/>
        <dbReference type="EC" id="3.1.1.89"/>
    </reaction>
</comment>
<feature type="region of interest" description="Disordered" evidence="9">
    <location>
        <begin position="142"/>
        <end position="169"/>
    </location>
</feature>
<dbReference type="InterPro" id="IPR000073">
    <property type="entry name" value="AB_hydrolase_1"/>
</dbReference>
<evidence type="ECO:0000256" key="3">
    <source>
        <dbReference type="ARBA" id="ARBA00022487"/>
    </source>
</evidence>
<evidence type="ECO:0000313" key="12">
    <source>
        <dbReference type="Proteomes" id="UP001147782"/>
    </source>
</evidence>
<organism evidence="11 12">
    <name type="scientific">Penicillium cataractarum</name>
    <dbReference type="NCBI Taxonomy" id="2100454"/>
    <lineage>
        <taxon>Eukaryota</taxon>
        <taxon>Fungi</taxon>
        <taxon>Dikarya</taxon>
        <taxon>Ascomycota</taxon>
        <taxon>Pezizomycotina</taxon>
        <taxon>Eurotiomycetes</taxon>
        <taxon>Eurotiomycetidae</taxon>
        <taxon>Eurotiales</taxon>
        <taxon>Aspergillaceae</taxon>
        <taxon>Penicillium</taxon>
    </lineage>
</organism>
<evidence type="ECO:0000256" key="5">
    <source>
        <dbReference type="ARBA" id="ARBA00024741"/>
    </source>
</evidence>
<reference evidence="11" key="2">
    <citation type="journal article" date="2023" name="IMA Fungus">
        <title>Comparative genomic study of the Penicillium genus elucidates a diverse pangenome and 15 lateral gene transfer events.</title>
        <authorList>
            <person name="Petersen C."/>
            <person name="Sorensen T."/>
            <person name="Nielsen M.R."/>
            <person name="Sondergaard T.E."/>
            <person name="Sorensen J.L."/>
            <person name="Fitzpatrick D.A."/>
            <person name="Frisvad J.C."/>
            <person name="Nielsen K.L."/>
        </authorList>
    </citation>
    <scope>NUCLEOTIDE SEQUENCE</scope>
    <source>
        <strain evidence="11">IBT 29864</strain>
    </source>
</reference>
<gene>
    <name evidence="11" type="ORF">N7496_009454</name>
</gene>
<dbReference type="SUPFAM" id="SSF53474">
    <property type="entry name" value="alpha/beta-Hydrolases"/>
    <property type="match status" value="1"/>
</dbReference>
<feature type="active site" evidence="8">
    <location>
        <position position="370"/>
    </location>
</feature>
<feature type="active site" evidence="8">
    <location>
        <position position="239"/>
    </location>
</feature>
<dbReference type="Gene3D" id="3.40.50.1820">
    <property type="entry name" value="alpha/beta hydrolase"/>
    <property type="match status" value="1"/>
</dbReference>
<evidence type="ECO:0000313" key="11">
    <source>
        <dbReference type="EMBL" id="KAJ5363741.1"/>
    </source>
</evidence>
<protein>
    <recommendedName>
        <fullName evidence="2 7">Protein phosphatase methylesterase 1</fullName>
        <shortName evidence="7">PME-1</shortName>
        <ecNumber evidence="7">3.1.1.-</ecNumber>
    </recommendedName>
</protein>
<dbReference type="Pfam" id="PF12697">
    <property type="entry name" value="Abhydrolase_6"/>
    <property type="match status" value="1"/>
</dbReference>
<evidence type="ECO:0000256" key="7">
    <source>
        <dbReference type="PIRNR" id="PIRNR022950"/>
    </source>
</evidence>
<dbReference type="InterPro" id="IPR016812">
    <property type="entry name" value="PPase_methylesterase_euk"/>
</dbReference>
<dbReference type="AlphaFoldDB" id="A0A9W9RPI8"/>
<dbReference type="PIRSF" id="PIRSF022950">
    <property type="entry name" value="PPase_methylesterase_euk"/>
    <property type="match status" value="1"/>
</dbReference>
<feature type="region of interest" description="Disordered" evidence="9">
    <location>
        <begin position="16"/>
        <end position="56"/>
    </location>
</feature>
<comment type="function">
    <text evidence="5">Demethylates proteins that have been reversibly carboxymethylated. Demethylates the phosphatase PP2A catalytic subunit.</text>
</comment>
<dbReference type="GO" id="GO:0051723">
    <property type="term" value="F:protein methylesterase activity"/>
    <property type="evidence" value="ECO:0007669"/>
    <property type="project" value="UniProtKB-EC"/>
</dbReference>
<feature type="compositionally biased region" description="Basic and acidic residues" evidence="9">
    <location>
        <begin position="27"/>
        <end position="36"/>
    </location>
</feature>
<evidence type="ECO:0000259" key="10">
    <source>
        <dbReference type="Pfam" id="PF12697"/>
    </source>
</evidence>
<evidence type="ECO:0000256" key="8">
    <source>
        <dbReference type="PIRSR" id="PIRSR022950-1"/>
    </source>
</evidence>